<comment type="cofactor">
    <cofactor evidence="9">
        <name>[2Fe-2S] cluster</name>
        <dbReference type="ChEBI" id="CHEBI:190135"/>
    </cofactor>
</comment>
<evidence type="ECO:0000256" key="6">
    <source>
        <dbReference type="ARBA" id="ARBA00023014"/>
    </source>
</evidence>
<dbReference type="InterPro" id="IPR028431">
    <property type="entry name" value="NADP_DH_HndA-like"/>
</dbReference>
<dbReference type="NCBIfam" id="NF004638">
    <property type="entry name" value="PRK05988.1"/>
    <property type="match status" value="1"/>
</dbReference>
<dbReference type="Gene3D" id="1.10.10.1590">
    <property type="entry name" value="NADH-quinone oxidoreductase subunit E"/>
    <property type="match status" value="1"/>
</dbReference>
<feature type="binding site" evidence="10">
    <location>
        <position position="123"/>
    </location>
    <ligand>
        <name>[2Fe-2S] cluster</name>
        <dbReference type="ChEBI" id="CHEBI:190135"/>
    </ligand>
</feature>
<proteinExistence type="inferred from homology"/>
<dbReference type="OrthoDB" id="9807941at2"/>
<comment type="caution">
    <text evidence="11">The sequence shown here is derived from an EMBL/GenBank/DDBJ whole genome shotgun (WGS) entry which is preliminary data.</text>
</comment>
<sequence>MEDNHTVMDTTLEQLVGSLKDTPGALLPILHRIQEQFGYVPDRALPIIARALRCTTADVHGVISFYHHFRLSQPGRHLLEVCRAEACQARGAREFERHVKEKLNIGFDQTTADGEFTLKAVYCLGNCATGPSLRQGKRVLSRMNSARFDKLVEDLTTYKLELK</sequence>
<organism evidence="11 13">
    <name type="scientific">Oceanimonas baumannii</name>
    <dbReference type="NCBI Taxonomy" id="129578"/>
    <lineage>
        <taxon>Bacteria</taxon>
        <taxon>Pseudomonadati</taxon>
        <taxon>Pseudomonadota</taxon>
        <taxon>Gammaproteobacteria</taxon>
        <taxon>Aeromonadales</taxon>
        <taxon>Aeromonadaceae</taxon>
        <taxon>Oceanimonas</taxon>
    </lineage>
</organism>
<feature type="binding site" evidence="10">
    <location>
        <position position="82"/>
    </location>
    <ligand>
        <name>[2Fe-2S] cluster</name>
        <dbReference type="ChEBI" id="CHEBI:190135"/>
    </ligand>
</feature>
<evidence type="ECO:0000313" key="12">
    <source>
        <dbReference type="EMBL" id="TDW59799.1"/>
    </source>
</evidence>
<dbReference type="Gene3D" id="3.40.30.10">
    <property type="entry name" value="Glutaredoxin"/>
    <property type="match status" value="1"/>
</dbReference>
<feature type="binding site" evidence="10">
    <location>
        <position position="87"/>
    </location>
    <ligand>
        <name>[2Fe-2S] cluster</name>
        <dbReference type="ChEBI" id="CHEBI:190135"/>
    </ligand>
</feature>
<evidence type="ECO:0000256" key="8">
    <source>
        <dbReference type="ARBA" id="ARBA00032788"/>
    </source>
</evidence>
<dbReference type="GO" id="GO:0051537">
    <property type="term" value="F:2 iron, 2 sulfur cluster binding"/>
    <property type="evidence" value="ECO:0007669"/>
    <property type="project" value="UniProtKB-KW"/>
</dbReference>
<evidence type="ECO:0000256" key="4">
    <source>
        <dbReference type="ARBA" id="ARBA00022723"/>
    </source>
</evidence>
<dbReference type="EMBL" id="NQJF01000005">
    <property type="protein sequence ID" value="OYD25104.1"/>
    <property type="molecule type" value="Genomic_DNA"/>
</dbReference>
<dbReference type="Proteomes" id="UP000243640">
    <property type="component" value="Unassembled WGS sequence"/>
</dbReference>
<dbReference type="PANTHER" id="PTHR43342">
    <property type="entry name" value="NADH-QUINONE OXIDOREDUCTASE, E SUBUNIT"/>
    <property type="match status" value="1"/>
</dbReference>
<keyword evidence="3 10" id="KW-0001">2Fe-2S</keyword>
<dbReference type="InterPro" id="IPR041921">
    <property type="entry name" value="NuoE_N"/>
</dbReference>
<evidence type="ECO:0000313" key="11">
    <source>
        <dbReference type="EMBL" id="OYD25104.1"/>
    </source>
</evidence>
<dbReference type="SUPFAM" id="SSF52833">
    <property type="entry name" value="Thioredoxin-like"/>
    <property type="match status" value="1"/>
</dbReference>
<keyword evidence="4 10" id="KW-0479">Metal-binding</keyword>
<evidence type="ECO:0000256" key="9">
    <source>
        <dbReference type="ARBA" id="ARBA00034078"/>
    </source>
</evidence>
<feature type="binding site" evidence="10">
    <location>
        <position position="127"/>
    </location>
    <ligand>
        <name>[2Fe-2S] cluster</name>
        <dbReference type="ChEBI" id="CHEBI:190135"/>
    </ligand>
</feature>
<evidence type="ECO:0000256" key="10">
    <source>
        <dbReference type="PIRSR" id="PIRSR000216-1"/>
    </source>
</evidence>
<dbReference type="EMBL" id="SODO01000004">
    <property type="protein sequence ID" value="TDW59799.1"/>
    <property type="molecule type" value="Genomic_DNA"/>
</dbReference>
<evidence type="ECO:0000256" key="2">
    <source>
        <dbReference type="ARBA" id="ARBA00019898"/>
    </source>
</evidence>
<dbReference type="AlphaFoldDB" id="A0A235CL60"/>
<evidence type="ECO:0000313" key="14">
    <source>
        <dbReference type="Proteomes" id="UP000295058"/>
    </source>
</evidence>
<evidence type="ECO:0000256" key="5">
    <source>
        <dbReference type="ARBA" id="ARBA00023004"/>
    </source>
</evidence>
<dbReference type="Pfam" id="PF01257">
    <property type="entry name" value="2Fe-2S_thioredx"/>
    <property type="match status" value="1"/>
</dbReference>
<dbReference type="CDD" id="cd03081">
    <property type="entry name" value="TRX_Fd_NuoE_FDH_gamma"/>
    <property type="match status" value="1"/>
</dbReference>
<dbReference type="InterPro" id="IPR036249">
    <property type="entry name" value="Thioredoxin-like_sf"/>
</dbReference>
<dbReference type="InterPro" id="IPR002023">
    <property type="entry name" value="NuoE-like"/>
</dbReference>
<comment type="similarity">
    <text evidence="1">Belongs to the complex I 24 kDa subunit family.</text>
</comment>
<dbReference type="PIRSF" id="PIRSF000216">
    <property type="entry name" value="NADH_DH_24kDa"/>
    <property type="match status" value="1"/>
</dbReference>
<accession>A0A235CL60</accession>
<reference evidence="11 13" key="1">
    <citation type="submission" date="2017-08" db="EMBL/GenBank/DDBJ databases">
        <title>Draft Genome Sequence of the Marine Bacterium Oceanimonas baumannii ATCC 700832.</title>
        <authorList>
            <person name="Mcclelland W.D."/>
            <person name="Brennan M.A."/>
            <person name="Trachtenberg A.M."/>
            <person name="Maclea K.S."/>
        </authorList>
    </citation>
    <scope>NUCLEOTIDE SEQUENCE [LARGE SCALE GENOMIC DNA]</scope>
    <source>
        <strain evidence="11 13">ATCC 700832</strain>
    </source>
</reference>
<dbReference type="GO" id="GO:0046872">
    <property type="term" value="F:metal ion binding"/>
    <property type="evidence" value="ECO:0007669"/>
    <property type="project" value="UniProtKB-KW"/>
</dbReference>
<keyword evidence="14" id="KW-1185">Reference proteome</keyword>
<keyword evidence="5 10" id="KW-0408">Iron</keyword>
<evidence type="ECO:0000256" key="3">
    <source>
        <dbReference type="ARBA" id="ARBA00022714"/>
    </source>
</evidence>
<comment type="cofactor">
    <cofactor evidence="10">
        <name>[2Fe-2S] cluster</name>
        <dbReference type="ChEBI" id="CHEBI:190135"/>
    </cofactor>
    <text evidence="10">Binds 1 [2Fe-2S] cluster.</text>
</comment>
<reference evidence="12 14" key="2">
    <citation type="submission" date="2019-03" db="EMBL/GenBank/DDBJ databases">
        <title>Genomic Encyclopedia of Archaeal and Bacterial Type Strains, Phase II (KMG-II): from individual species to whole genera.</title>
        <authorList>
            <person name="Goeker M."/>
        </authorList>
    </citation>
    <scope>NUCLEOTIDE SEQUENCE [LARGE SCALE GENOMIC DNA]</scope>
    <source>
        <strain evidence="12 14">DSM 15594</strain>
    </source>
</reference>
<evidence type="ECO:0000256" key="7">
    <source>
        <dbReference type="ARBA" id="ARBA00031580"/>
    </source>
</evidence>
<name>A0A235CL60_9GAMM</name>
<dbReference type="PROSITE" id="PS01099">
    <property type="entry name" value="COMPLEX1_24K"/>
    <property type="match status" value="1"/>
</dbReference>
<evidence type="ECO:0000256" key="1">
    <source>
        <dbReference type="ARBA" id="ARBA00010643"/>
    </source>
</evidence>
<dbReference type="Proteomes" id="UP000295058">
    <property type="component" value="Unassembled WGS sequence"/>
</dbReference>
<keyword evidence="6 10" id="KW-0411">Iron-sulfur</keyword>
<evidence type="ECO:0000313" key="13">
    <source>
        <dbReference type="Proteomes" id="UP000243640"/>
    </source>
</evidence>
<dbReference type="PANTHER" id="PTHR43342:SF1">
    <property type="entry name" value="BIFURCATING [FEFE] HYDROGENASE GAMMA SUBUNIT"/>
    <property type="match status" value="1"/>
</dbReference>
<dbReference type="GO" id="GO:0016491">
    <property type="term" value="F:oxidoreductase activity"/>
    <property type="evidence" value="ECO:0007669"/>
    <property type="project" value="InterPro"/>
</dbReference>
<protein>
    <recommendedName>
        <fullName evidence="2">NADH-quinone oxidoreductase subunit E</fullName>
    </recommendedName>
    <alternativeName>
        <fullName evidence="7">NADH dehydrogenase I subunit E</fullName>
    </alternativeName>
    <alternativeName>
        <fullName evidence="8">NDH-1 subunit E</fullName>
    </alternativeName>
</protein>
<gene>
    <name evidence="11" type="ORF">B6S09_07455</name>
    <name evidence="12" type="ORF">LY04_01440</name>
</gene>